<evidence type="ECO:0000313" key="2">
    <source>
        <dbReference type="Proteomes" id="UP000008237"/>
    </source>
</evidence>
<evidence type="ECO:0000313" key="1">
    <source>
        <dbReference type="EMBL" id="EFN89685.1"/>
    </source>
</evidence>
<dbReference type="OMA" id="DSFFEIM"/>
<feature type="non-terminal residue" evidence="1">
    <location>
        <position position="68"/>
    </location>
</feature>
<dbReference type="InParanoid" id="E2B3P2"/>
<name>E2B3P2_HARSA</name>
<feature type="non-terminal residue" evidence="1">
    <location>
        <position position="1"/>
    </location>
</feature>
<proteinExistence type="predicted"/>
<keyword evidence="2" id="KW-1185">Reference proteome</keyword>
<gene>
    <name evidence="1" type="ORF">EAI_02092</name>
</gene>
<dbReference type="Proteomes" id="UP000008237">
    <property type="component" value="Unassembled WGS sequence"/>
</dbReference>
<protein>
    <recommendedName>
        <fullName evidence="3">ISXO2-like transposase domain-containing protein</fullName>
    </recommendedName>
</protein>
<evidence type="ECO:0008006" key="3">
    <source>
        <dbReference type="Google" id="ProtNLM"/>
    </source>
</evidence>
<sequence length="68" mass="8491">HSRNFVNPETGVHTQNIERLWRDMRAKIPRYGIRDYHFTHYLAEFIFKKAYDFDKRIDSFFEIMNLMY</sequence>
<organism evidence="2">
    <name type="scientific">Harpegnathos saltator</name>
    <name type="common">Jerdon's jumping ant</name>
    <dbReference type="NCBI Taxonomy" id="610380"/>
    <lineage>
        <taxon>Eukaryota</taxon>
        <taxon>Metazoa</taxon>
        <taxon>Ecdysozoa</taxon>
        <taxon>Arthropoda</taxon>
        <taxon>Hexapoda</taxon>
        <taxon>Insecta</taxon>
        <taxon>Pterygota</taxon>
        <taxon>Neoptera</taxon>
        <taxon>Endopterygota</taxon>
        <taxon>Hymenoptera</taxon>
        <taxon>Apocrita</taxon>
        <taxon>Aculeata</taxon>
        <taxon>Formicoidea</taxon>
        <taxon>Formicidae</taxon>
        <taxon>Ponerinae</taxon>
        <taxon>Ponerini</taxon>
        <taxon>Harpegnathos</taxon>
    </lineage>
</organism>
<dbReference type="AlphaFoldDB" id="E2B3P2"/>
<reference evidence="1 2" key="1">
    <citation type="journal article" date="2010" name="Science">
        <title>Genomic comparison of the ants Camponotus floridanus and Harpegnathos saltator.</title>
        <authorList>
            <person name="Bonasio R."/>
            <person name="Zhang G."/>
            <person name="Ye C."/>
            <person name="Mutti N.S."/>
            <person name="Fang X."/>
            <person name="Qin N."/>
            <person name="Donahue G."/>
            <person name="Yang P."/>
            <person name="Li Q."/>
            <person name="Li C."/>
            <person name="Zhang P."/>
            <person name="Huang Z."/>
            <person name="Berger S.L."/>
            <person name="Reinberg D."/>
            <person name="Wang J."/>
            <person name="Liebig J."/>
        </authorList>
    </citation>
    <scope>NUCLEOTIDE SEQUENCE [LARGE SCALE GENOMIC DNA]</scope>
    <source>
        <strain evidence="1 2">R22 G/1</strain>
    </source>
</reference>
<accession>E2B3P2</accession>
<dbReference type="EMBL" id="GL445369">
    <property type="protein sequence ID" value="EFN89685.1"/>
    <property type="molecule type" value="Genomic_DNA"/>
</dbReference>